<evidence type="ECO:0000256" key="3">
    <source>
        <dbReference type="ARBA" id="ARBA00007895"/>
    </source>
</evidence>
<dbReference type="GO" id="GO:0005771">
    <property type="term" value="C:multivesicular body"/>
    <property type="evidence" value="ECO:0007669"/>
    <property type="project" value="TreeGrafter"/>
</dbReference>
<organism evidence="12 13">
    <name type="scientific">Ephemerocybe angulata</name>
    <dbReference type="NCBI Taxonomy" id="980116"/>
    <lineage>
        <taxon>Eukaryota</taxon>
        <taxon>Fungi</taxon>
        <taxon>Dikarya</taxon>
        <taxon>Basidiomycota</taxon>
        <taxon>Agaricomycotina</taxon>
        <taxon>Agaricomycetes</taxon>
        <taxon>Agaricomycetidae</taxon>
        <taxon>Agaricales</taxon>
        <taxon>Agaricineae</taxon>
        <taxon>Psathyrellaceae</taxon>
        <taxon>Ephemerocybe</taxon>
    </lineage>
</organism>
<dbReference type="GO" id="GO:0032511">
    <property type="term" value="P:late endosome to vacuole transport via multivesicular body sorting pathway"/>
    <property type="evidence" value="ECO:0007669"/>
    <property type="project" value="InterPro"/>
</dbReference>
<evidence type="ECO:0000313" key="13">
    <source>
        <dbReference type="Proteomes" id="UP000521943"/>
    </source>
</evidence>
<gene>
    <name evidence="12" type="ORF">DFP72DRAFT_867254</name>
</gene>
<dbReference type="Pfam" id="PF18097">
    <property type="entry name" value="Vta1_C"/>
    <property type="match status" value="1"/>
</dbReference>
<dbReference type="Proteomes" id="UP000521943">
    <property type="component" value="Unassembled WGS sequence"/>
</dbReference>
<feature type="compositionally biased region" description="Pro residues" evidence="9">
    <location>
        <begin position="374"/>
        <end position="386"/>
    </location>
</feature>
<dbReference type="PANTHER" id="PTHR46009">
    <property type="entry name" value="VACUOLAR PROTEIN SORTING-ASSOCIATED PROTEIN VTA1 HOMOLOG"/>
    <property type="match status" value="1"/>
</dbReference>
<name>A0A8H6MHZ8_9AGAR</name>
<dbReference type="GO" id="GO:0010008">
    <property type="term" value="C:endosome membrane"/>
    <property type="evidence" value="ECO:0007669"/>
    <property type="project" value="UniProtKB-SubCell"/>
</dbReference>
<evidence type="ECO:0000256" key="8">
    <source>
        <dbReference type="ARBA" id="ARBA00023136"/>
    </source>
</evidence>
<feature type="compositionally biased region" description="Low complexity" evidence="9">
    <location>
        <begin position="264"/>
        <end position="274"/>
    </location>
</feature>
<comment type="caution">
    <text evidence="12">The sequence shown here is derived from an EMBL/GenBank/DDBJ whole genome shotgun (WGS) entry which is preliminary data.</text>
</comment>
<comment type="subcellular location">
    <subcellularLocation>
        <location evidence="2">Cytoplasm</location>
    </subcellularLocation>
    <subcellularLocation>
        <location evidence="1">Endosome membrane</location>
        <topology evidence="1">Peripheral membrane protein</topology>
    </subcellularLocation>
</comment>
<dbReference type="OrthoDB" id="391137at2759"/>
<dbReference type="Pfam" id="PF04652">
    <property type="entry name" value="Vta1"/>
    <property type="match status" value="1"/>
</dbReference>
<dbReference type="InterPro" id="IPR023175">
    <property type="entry name" value="Vta1/CALS_N_sf"/>
</dbReference>
<evidence type="ECO:0000256" key="5">
    <source>
        <dbReference type="ARBA" id="ARBA00022490"/>
    </source>
</evidence>
<evidence type="ECO:0000256" key="9">
    <source>
        <dbReference type="SAM" id="MobiDB-lite"/>
    </source>
</evidence>
<dbReference type="Gene3D" id="1.20.5.420">
    <property type="entry name" value="Immunoglobulin FC, subunit C"/>
    <property type="match status" value="1"/>
</dbReference>
<evidence type="ECO:0000256" key="4">
    <source>
        <dbReference type="ARBA" id="ARBA00022448"/>
    </source>
</evidence>
<keyword evidence="13" id="KW-1185">Reference proteome</keyword>
<keyword evidence="5" id="KW-0963">Cytoplasm</keyword>
<dbReference type="AlphaFoldDB" id="A0A8H6MHZ8"/>
<comment type="similarity">
    <text evidence="3">Belongs to the VTA1 family.</text>
</comment>
<keyword evidence="6" id="KW-0967">Endosome</keyword>
<feature type="region of interest" description="Disordered" evidence="9">
    <location>
        <begin position="187"/>
        <end position="409"/>
    </location>
</feature>
<evidence type="ECO:0000259" key="10">
    <source>
        <dbReference type="Pfam" id="PF04652"/>
    </source>
</evidence>
<evidence type="ECO:0000256" key="2">
    <source>
        <dbReference type="ARBA" id="ARBA00004496"/>
    </source>
</evidence>
<feature type="domain" description="Vta1/callose synthase N-terminal" evidence="10">
    <location>
        <begin position="19"/>
        <end position="162"/>
    </location>
</feature>
<dbReference type="EMBL" id="JACGCI010000001">
    <property type="protein sequence ID" value="KAF6766667.1"/>
    <property type="molecule type" value="Genomic_DNA"/>
</dbReference>
<feature type="compositionally biased region" description="Polar residues" evidence="9">
    <location>
        <begin position="295"/>
        <end position="314"/>
    </location>
</feature>
<feature type="compositionally biased region" description="Basic residues" evidence="9">
    <location>
        <begin position="275"/>
        <end position="284"/>
    </location>
</feature>
<dbReference type="InterPro" id="IPR041212">
    <property type="entry name" value="Vta1_C"/>
</dbReference>
<dbReference type="GO" id="GO:0015031">
    <property type="term" value="P:protein transport"/>
    <property type="evidence" value="ECO:0007669"/>
    <property type="project" value="UniProtKB-KW"/>
</dbReference>
<feature type="compositionally biased region" description="Low complexity" evidence="9">
    <location>
        <begin position="331"/>
        <end position="350"/>
    </location>
</feature>
<protein>
    <submittedName>
        <fullName evidence="12">Vta1 like-domain-containing protein</fullName>
    </submittedName>
</protein>
<keyword evidence="4" id="KW-0813">Transport</keyword>
<evidence type="ECO:0000259" key="11">
    <source>
        <dbReference type="Pfam" id="PF18097"/>
    </source>
</evidence>
<evidence type="ECO:0000313" key="12">
    <source>
        <dbReference type="EMBL" id="KAF6766667.1"/>
    </source>
</evidence>
<dbReference type="Gene3D" id="1.25.40.270">
    <property type="entry name" value="Vacuolar protein sorting-associated protein vta1"/>
    <property type="match status" value="1"/>
</dbReference>
<reference evidence="12 13" key="1">
    <citation type="submission" date="2020-07" db="EMBL/GenBank/DDBJ databases">
        <title>Comparative genomics of pyrophilous fungi reveals a link between fire events and developmental genes.</title>
        <authorList>
            <consortium name="DOE Joint Genome Institute"/>
            <person name="Steindorff A.S."/>
            <person name="Carver A."/>
            <person name="Calhoun S."/>
            <person name="Stillman K."/>
            <person name="Liu H."/>
            <person name="Lipzen A."/>
            <person name="Pangilinan J."/>
            <person name="Labutti K."/>
            <person name="Bruns T.D."/>
            <person name="Grigoriev I.V."/>
        </authorList>
    </citation>
    <scope>NUCLEOTIDE SEQUENCE [LARGE SCALE GENOMIC DNA]</scope>
    <source>
        <strain evidence="12 13">CBS 144469</strain>
    </source>
</reference>
<evidence type="ECO:0000256" key="6">
    <source>
        <dbReference type="ARBA" id="ARBA00022753"/>
    </source>
</evidence>
<feature type="domain" description="Vta1 C-terminal" evidence="11">
    <location>
        <begin position="417"/>
        <end position="452"/>
    </location>
</feature>
<keyword evidence="8" id="KW-0472">Membrane</keyword>
<dbReference type="InterPro" id="IPR039431">
    <property type="entry name" value="Vta1/CALS_N"/>
</dbReference>
<evidence type="ECO:0000256" key="7">
    <source>
        <dbReference type="ARBA" id="ARBA00022927"/>
    </source>
</evidence>
<keyword evidence="7" id="KW-0653">Protein transport</keyword>
<accession>A0A8H6MHZ8</accession>
<evidence type="ECO:0000256" key="1">
    <source>
        <dbReference type="ARBA" id="ARBA00004481"/>
    </source>
</evidence>
<sequence>MSTKAPLGLPSITPELKTVIPYLQRAEEVRAQEPIVAYWCAYYAAQLGIGIKTKDGASRNILLELLGFLEKMKQEIGSSEAIEVDAVGSAYVENFAMKVFTAADNEDRGGRASRLTAKKFLAAGNFLEVLKTFNKAELSEANTEKIRYAKWKAADIAKAFREGRKPAPGPPGFSEEQDIASQLAVLGKQGEDSPALPSPPSQPAASGRFSPERPSHRARSRTPPLDIYKATSTSRQLDDEWSTIVAPNASILDPPPSAGLSIPRRSSGDSLSRRSASRSPKRRAFVSDELEGKRSTSTSPKPCSPAHSNSSSPTRHARTASGGSDKKVHFTPSVVGGSVTTSSSQPGSPQRAPPNLPSFSQPPTNPGFPNLTPSAPPLPPPAPSSPPYKAERRTPPRRQHPLPPPAPSARVVLTPAVILQAQKYCRLASSALDYEDAETAKRELRAALALLGE</sequence>
<dbReference type="PANTHER" id="PTHR46009:SF1">
    <property type="entry name" value="VACUOLAR PROTEIN SORTING-ASSOCIATED PROTEIN VTA1 HOMOLOG"/>
    <property type="match status" value="1"/>
</dbReference>
<dbReference type="InterPro" id="IPR044538">
    <property type="entry name" value="Vta1-like"/>
</dbReference>
<proteinExistence type="inferred from homology"/>